<accession>A0A383DX97</accession>
<reference evidence="1" key="1">
    <citation type="submission" date="2018-05" db="EMBL/GenBank/DDBJ databases">
        <authorList>
            <person name="Lanie J.A."/>
            <person name="Ng W.-L."/>
            <person name="Kazmierczak K.M."/>
            <person name="Andrzejewski T.M."/>
            <person name="Davidsen T.M."/>
            <person name="Wayne K.J."/>
            <person name="Tettelin H."/>
            <person name="Glass J.I."/>
            <person name="Rusch D."/>
            <person name="Podicherti R."/>
            <person name="Tsui H.-C.T."/>
            <person name="Winkler M.E."/>
        </authorList>
    </citation>
    <scope>NUCLEOTIDE SEQUENCE</scope>
</reference>
<protein>
    <submittedName>
        <fullName evidence="1">Uncharacterized protein</fullName>
    </submittedName>
</protein>
<sequence length="87" mass="9724">MEALGSTPFEHALALAWFDDRLTTTEFRQLDTLQTSLNLSDSERANIETDYENRLVDGTAPRGKDANSLAQWIDAVRALTDVHDDVS</sequence>
<feature type="non-terminal residue" evidence="1">
    <location>
        <position position="87"/>
    </location>
</feature>
<evidence type="ECO:0000313" key="1">
    <source>
        <dbReference type="EMBL" id="SVE48873.1"/>
    </source>
</evidence>
<dbReference type="AlphaFoldDB" id="A0A383DX97"/>
<name>A0A383DX97_9ZZZZ</name>
<dbReference type="EMBL" id="UINC01220807">
    <property type="protein sequence ID" value="SVE48873.1"/>
    <property type="molecule type" value="Genomic_DNA"/>
</dbReference>
<gene>
    <name evidence="1" type="ORF">METZ01_LOCUS501727</name>
</gene>
<organism evidence="1">
    <name type="scientific">marine metagenome</name>
    <dbReference type="NCBI Taxonomy" id="408172"/>
    <lineage>
        <taxon>unclassified sequences</taxon>
        <taxon>metagenomes</taxon>
        <taxon>ecological metagenomes</taxon>
    </lineage>
</organism>
<proteinExistence type="predicted"/>